<dbReference type="GO" id="GO:0018773">
    <property type="term" value="F:acetylpyruvate hydrolase activity"/>
    <property type="evidence" value="ECO:0007669"/>
    <property type="project" value="TreeGrafter"/>
</dbReference>
<proteinExistence type="predicted"/>
<dbReference type="InterPro" id="IPR011234">
    <property type="entry name" value="Fumarylacetoacetase-like_C"/>
</dbReference>
<dbReference type="PANTHER" id="PTHR11820">
    <property type="entry name" value="ACYLPYRUVASE"/>
    <property type="match status" value="1"/>
</dbReference>
<reference evidence="2" key="1">
    <citation type="submission" date="2021-01" db="EMBL/GenBank/DDBJ databases">
        <authorList>
            <consortium name="Genoscope - CEA"/>
            <person name="William W."/>
        </authorList>
    </citation>
    <scope>NUCLEOTIDE SEQUENCE</scope>
</reference>
<accession>A0A8S1MQI2</accession>
<comment type="caution">
    <text evidence="2">The sequence shown here is derived from an EMBL/GenBank/DDBJ whole genome shotgun (WGS) entry which is preliminary data.</text>
</comment>
<dbReference type="PANTHER" id="PTHR11820:SF7">
    <property type="entry name" value="ACYLPYRUVASE FAHD1, MITOCHONDRIAL"/>
    <property type="match status" value="1"/>
</dbReference>
<protein>
    <recommendedName>
        <fullName evidence="1">Fumarylacetoacetase-like C-terminal domain-containing protein</fullName>
    </recommendedName>
</protein>
<dbReference type="Proteomes" id="UP000692954">
    <property type="component" value="Unassembled WGS sequence"/>
</dbReference>
<sequence>MLCSVQFRTLNLKAPELLIKQFYNPFTFDIWGLDLELCFINYQLENFQKISNSISKSFQKIIFQCIDKNTESKETVDKKIKMNVLFRQVANPTNPKIVAIAKNYVKHVKEMGGDKPPEEPVIFQKPFSSLMYLPEGKGLFQLPKHNHEIHHEIELGFMVGKIGKNIQKDKWQEYIGGYFLALDLTDREMQAHFKKQGFPWDLAKGQDNFFPITELIQKEKVNDPNNLQLELKINEKVVQSDSTSSMYYKIPDLLAYISQFMTLRPGDLVLTGTPHGVGPIKVKDQLMGTLKQGDQTLASLNLLVE</sequence>
<dbReference type="GO" id="GO:0005739">
    <property type="term" value="C:mitochondrion"/>
    <property type="evidence" value="ECO:0007669"/>
    <property type="project" value="TreeGrafter"/>
</dbReference>
<organism evidence="2 3">
    <name type="scientific">Paramecium sonneborni</name>
    <dbReference type="NCBI Taxonomy" id="65129"/>
    <lineage>
        <taxon>Eukaryota</taxon>
        <taxon>Sar</taxon>
        <taxon>Alveolata</taxon>
        <taxon>Ciliophora</taxon>
        <taxon>Intramacronucleata</taxon>
        <taxon>Oligohymenophorea</taxon>
        <taxon>Peniculida</taxon>
        <taxon>Parameciidae</taxon>
        <taxon>Paramecium</taxon>
    </lineage>
</organism>
<evidence type="ECO:0000313" key="2">
    <source>
        <dbReference type="EMBL" id="CAD8080741.1"/>
    </source>
</evidence>
<evidence type="ECO:0000313" key="3">
    <source>
        <dbReference type="Proteomes" id="UP000692954"/>
    </source>
</evidence>
<dbReference type="OrthoDB" id="430630at2759"/>
<gene>
    <name evidence="2" type="ORF">PSON_ATCC_30995.1.T0410029</name>
</gene>
<feature type="domain" description="Fumarylacetoacetase-like C-terminal" evidence="1">
    <location>
        <begin position="96"/>
        <end position="296"/>
    </location>
</feature>
<evidence type="ECO:0000259" key="1">
    <source>
        <dbReference type="Pfam" id="PF01557"/>
    </source>
</evidence>
<dbReference type="EMBL" id="CAJJDN010000041">
    <property type="protein sequence ID" value="CAD8080741.1"/>
    <property type="molecule type" value="Genomic_DNA"/>
</dbReference>
<keyword evidence="3" id="KW-1185">Reference proteome</keyword>
<dbReference type="AlphaFoldDB" id="A0A8S1MQI2"/>
<name>A0A8S1MQI2_9CILI</name>
<dbReference type="Pfam" id="PF01557">
    <property type="entry name" value="FAA_hydrolase"/>
    <property type="match status" value="1"/>
</dbReference>